<name>A0ABD1SE70_9LAMI</name>
<reference evidence="3" key="1">
    <citation type="submission" date="2024-07" db="EMBL/GenBank/DDBJ databases">
        <title>Two chromosome-level genome assemblies of Korean endemic species Abeliophyllum distichum and Forsythia ovata (Oleaceae).</title>
        <authorList>
            <person name="Jang H."/>
        </authorList>
    </citation>
    <scope>NUCLEOTIDE SEQUENCE [LARGE SCALE GENOMIC DNA]</scope>
</reference>
<proteinExistence type="predicted"/>
<evidence type="ECO:0000313" key="3">
    <source>
        <dbReference type="Proteomes" id="UP001604336"/>
    </source>
</evidence>
<gene>
    <name evidence="2" type="ORF">Adt_23557</name>
</gene>
<organism evidence="2 3">
    <name type="scientific">Abeliophyllum distichum</name>
    <dbReference type="NCBI Taxonomy" id="126358"/>
    <lineage>
        <taxon>Eukaryota</taxon>
        <taxon>Viridiplantae</taxon>
        <taxon>Streptophyta</taxon>
        <taxon>Embryophyta</taxon>
        <taxon>Tracheophyta</taxon>
        <taxon>Spermatophyta</taxon>
        <taxon>Magnoliopsida</taxon>
        <taxon>eudicotyledons</taxon>
        <taxon>Gunneridae</taxon>
        <taxon>Pentapetalae</taxon>
        <taxon>asterids</taxon>
        <taxon>lamiids</taxon>
        <taxon>Lamiales</taxon>
        <taxon>Oleaceae</taxon>
        <taxon>Forsythieae</taxon>
        <taxon>Abeliophyllum</taxon>
    </lineage>
</organism>
<dbReference type="EMBL" id="JBFOLK010000007">
    <property type="protein sequence ID" value="KAL2498007.1"/>
    <property type="molecule type" value="Genomic_DNA"/>
</dbReference>
<evidence type="ECO:0000256" key="1">
    <source>
        <dbReference type="SAM" id="MobiDB-lite"/>
    </source>
</evidence>
<sequence>MSSRSKMHKSCVKLIEIVELLGSESDVPDDKVEGVEEVEGDAMGSECNKVKRVGREESGCEIGPKGVNAVNDNDIVGSKSHNVQMENEREDAGVDGQLENDGNAIGVPEGAYVPKFSENANCNIEVDWESFLDRHQENSWNNFEYEEEHIPTHDPQPSAINVDLGMDDIAGEQGNVDDT</sequence>
<accession>A0ABD1SE70</accession>
<evidence type="ECO:0000313" key="2">
    <source>
        <dbReference type="EMBL" id="KAL2498007.1"/>
    </source>
</evidence>
<dbReference type="AlphaFoldDB" id="A0ABD1SE70"/>
<dbReference type="Proteomes" id="UP001604336">
    <property type="component" value="Unassembled WGS sequence"/>
</dbReference>
<comment type="caution">
    <text evidence="2">The sequence shown here is derived from an EMBL/GenBank/DDBJ whole genome shotgun (WGS) entry which is preliminary data.</text>
</comment>
<protein>
    <submittedName>
        <fullName evidence="2">Uncharacterized protein</fullName>
    </submittedName>
</protein>
<keyword evidence="3" id="KW-1185">Reference proteome</keyword>
<feature type="region of interest" description="Disordered" evidence="1">
    <location>
        <begin position="54"/>
        <end position="106"/>
    </location>
</feature>